<dbReference type="InterPro" id="IPR022771">
    <property type="entry name" value="WAPL_C"/>
</dbReference>
<feature type="region of interest" description="Disordered" evidence="2">
    <location>
        <begin position="338"/>
        <end position="368"/>
    </location>
</feature>
<name>A0A316YUU8_9BASI</name>
<dbReference type="PANTHER" id="PTHR22100:SF13">
    <property type="entry name" value="WINGS APART-LIKE PROTEIN HOMOLOG"/>
    <property type="match status" value="1"/>
</dbReference>
<dbReference type="STRING" id="215250.A0A316YUU8"/>
<dbReference type="RefSeq" id="XP_025378693.1">
    <property type="nucleotide sequence ID" value="XM_025521023.1"/>
</dbReference>
<feature type="domain" description="Wings apart-like protein C-terminal" evidence="3">
    <location>
        <begin position="411"/>
        <end position="691"/>
    </location>
</feature>
<feature type="compositionally biased region" description="Basic and acidic residues" evidence="2">
    <location>
        <begin position="113"/>
        <end position="128"/>
    </location>
</feature>
<proteinExistence type="inferred from homology"/>
<sequence length="842" mass="91168">MEELASRPSTPPNAWQDTPHLSDSSSLSPIASIASPTTAASADGSRRVQVPLTPTSSSHSSASRTPRTLKRKASPASPRKISIARELNRIFSPTSSSKTRQRKPYGATALPVGEREEEHSSEDGDESRQGQVLSRGAQVFHRPHTGLAARMAARRVKAEATMCHDQDEDTVEEQGRKMQEVAEPSSQSSFQSESQPVLGVLAPTVAHARRTYGKERSFLAVLNAGMVSETALSPEQGQPNHEGLGDGREAGMLDCLGESQHKSYAEMRRRWGDVEDDGSDEEQESEKVCNVTSLRTAGELRRFREEFEYLTGGLVPGQSLDTRVASALDLARHCIDAAGDGEEDGDEGSSDAGSHKEHGKKDGEGNSARLPSQLSFIGMLDVCGLTNHLWSLLNQAGVGKDLDRHLDLAGAVILAKLSAHRACAEALMEAAGIGLFEVLAHLLQSLSADVKEGRQNADKRASARAQRQETATEDALDEIIKQSGLAPSTVDRPASLRRLVLGILCSLSQLPRTSTNVGQGILQKFAMYNNYRRSIFEIVVESGLASHADCTDDACPDYVSVALSAQLVDLVFCASSRETSSTIEEAELKRWAGQWTAMLSTLYNDFFSKAQEQAGGSLVSLLRLCVNLTQIDKRWSETFAKTSDALARVASLILAASLEHGPAVVATAELRSDIMAFSLGLLTNILESSPANVRPCFRRLQLKRTDLHDGLGKGKVMAMSLLGQLFERERVRSHESAQSGFLSGCLAVSLSLVLDATEEGKEGDKEGVEIAKAALQEGLDCTWETVRERLVEVLSDFAAMHEEMARCREGAQASAPLEVQEQARGDTDISLVRLLESRLKRT</sequence>
<evidence type="ECO:0000313" key="5">
    <source>
        <dbReference type="Proteomes" id="UP000245768"/>
    </source>
</evidence>
<feature type="region of interest" description="Disordered" evidence="2">
    <location>
        <begin position="158"/>
        <end position="195"/>
    </location>
</feature>
<feature type="compositionally biased region" description="Low complexity" evidence="2">
    <location>
        <begin position="53"/>
        <end position="66"/>
    </location>
</feature>
<feature type="compositionally biased region" description="Acidic residues" evidence="2">
    <location>
        <begin position="339"/>
        <end position="349"/>
    </location>
</feature>
<keyword evidence="5" id="KW-1185">Reference proteome</keyword>
<feature type="compositionally biased region" description="Low complexity" evidence="2">
    <location>
        <begin position="21"/>
        <end position="42"/>
    </location>
</feature>
<feature type="compositionally biased region" description="Low complexity" evidence="2">
    <location>
        <begin position="185"/>
        <end position="195"/>
    </location>
</feature>
<feature type="compositionally biased region" description="Basic and acidic residues" evidence="2">
    <location>
        <begin position="353"/>
        <end position="364"/>
    </location>
</feature>
<organism evidence="4 5">
    <name type="scientific">Acaromyces ingoldii</name>
    <dbReference type="NCBI Taxonomy" id="215250"/>
    <lineage>
        <taxon>Eukaryota</taxon>
        <taxon>Fungi</taxon>
        <taxon>Dikarya</taxon>
        <taxon>Basidiomycota</taxon>
        <taxon>Ustilaginomycotina</taxon>
        <taxon>Exobasidiomycetes</taxon>
        <taxon>Exobasidiales</taxon>
        <taxon>Cryptobasidiaceae</taxon>
        <taxon>Acaromyces</taxon>
    </lineage>
</organism>
<evidence type="ECO:0000256" key="1">
    <source>
        <dbReference type="ARBA" id="ARBA00006854"/>
    </source>
</evidence>
<dbReference type="EMBL" id="KZ819635">
    <property type="protein sequence ID" value="PWN91495.1"/>
    <property type="molecule type" value="Genomic_DNA"/>
</dbReference>
<evidence type="ECO:0000313" key="4">
    <source>
        <dbReference type="EMBL" id="PWN91495.1"/>
    </source>
</evidence>
<feature type="region of interest" description="Disordered" evidence="2">
    <location>
        <begin position="1"/>
        <end position="144"/>
    </location>
</feature>
<dbReference type="AlphaFoldDB" id="A0A316YUU8"/>
<gene>
    <name evidence="4" type="ORF">FA10DRAFT_265351</name>
</gene>
<evidence type="ECO:0000259" key="3">
    <source>
        <dbReference type="Pfam" id="PF07814"/>
    </source>
</evidence>
<protein>
    <recommendedName>
        <fullName evidence="3">Wings apart-like protein C-terminal domain-containing protein</fullName>
    </recommendedName>
</protein>
<reference evidence="4 5" key="1">
    <citation type="journal article" date="2018" name="Mol. Biol. Evol.">
        <title>Broad Genomic Sampling Reveals a Smut Pathogenic Ancestry of the Fungal Clade Ustilaginomycotina.</title>
        <authorList>
            <person name="Kijpornyongpan T."/>
            <person name="Mondo S.J."/>
            <person name="Barry K."/>
            <person name="Sandor L."/>
            <person name="Lee J."/>
            <person name="Lipzen A."/>
            <person name="Pangilinan J."/>
            <person name="LaButti K."/>
            <person name="Hainaut M."/>
            <person name="Henrissat B."/>
            <person name="Grigoriev I.V."/>
            <person name="Spatafora J.W."/>
            <person name="Aime M.C."/>
        </authorList>
    </citation>
    <scope>NUCLEOTIDE SEQUENCE [LARGE SCALE GENOMIC DNA]</scope>
    <source>
        <strain evidence="4 5">MCA 4198</strain>
    </source>
</reference>
<comment type="similarity">
    <text evidence="1">Belongs to the WAPL family.</text>
</comment>
<dbReference type="GeneID" id="37042939"/>
<dbReference type="Proteomes" id="UP000245768">
    <property type="component" value="Unassembled WGS sequence"/>
</dbReference>
<dbReference type="Gene3D" id="1.25.10.10">
    <property type="entry name" value="Leucine-rich Repeat Variant"/>
    <property type="match status" value="2"/>
</dbReference>
<dbReference type="InterPro" id="IPR039874">
    <property type="entry name" value="WAPL"/>
</dbReference>
<dbReference type="InParanoid" id="A0A316YUU8"/>
<dbReference type="Pfam" id="PF07814">
    <property type="entry name" value="WAPL"/>
    <property type="match status" value="1"/>
</dbReference>
<dbReference type="OrthoDB" id="78088at2759"/>
<accession>A0A316YUU8</accession>
<dbReference type="InterPro" id="IPR011989">
    <property type="entry name" value="ARM-like"/>
</dbReference>
<evidence type="ECO:0000256" key="2">
    <source>
        <dbReference type="SAM" id="MobiDB-lite"/>
    </source>
</evidence>
<dbReference type="PANTHER" id="PTHR22100">
    <property type="entry name" value="WINGS APART-LIKE PROTEIN HOMOLOG"/>
    <property type="match status" value="1"/>
</dbReference>